<proteinExistence type="predicted"/>
<dbReference type="Proteomes" id="UP000824469">
    <property type="component" value="Unassembled WGS sequence"/>
</dbReference>
<dbReference type="Pfam" id="PF25210">
    <property type="entry name" value="Kelch_FKB95"/>
    <property type="match status" value="1"/>
</dbReference>
<dbReference type="PANTHER" id="PTHR46407:SF3">
    <property type="entry name" value="OS02G0208700 PROTEIN"/>
    <property type="match status" value="1"/>
</dbReference>
<dbReference type="Pfam" id="PF00646">
    <property type="entry name" value="F-box"/>
    <property type="match status" value="1"/>
</dbReference>
<accession>A0AA38GST9</accession>
<dbReference type="SMART" id="SM00612">
    <property type="entry name" value="Kelch"/>
    <property type="match status" value="3"/>
</dbReference>
<dbReference type="SUPFAM" id="SSF117281">
    <property type="entry name" value="Kelch motif"/>
    <property type="match status" value="1"/>
</dbReference>
<organism evidence="2 3">
    <name type="scientific">Taxus chinensis</name>
    <name type="common">Chinese yew</name>
    <name type="synonym">Taxus wallichiana var. chinensis</name>
    <dbReference type="NCBI Taxonomy" id="29808"/>
    <lineage>
        <taxon>Eukaryota</taxon>
        <taxon>Viridiplantae</taxon>
        <taxon>Streptophyta</taxon>
        <taxon>Embryophyta</taxon>
        <taxon>Tracheophyta</taxon>
        <taxon>Spermatophyta</taxon>
        <taxon>Pinopsida</taxon>
        <taxon>Pinidae</taxon>
        <taxon>Conifers II</taxon>
        <taxon>Cupressales</taxon>
        <taxon>Taxaceae</taxon>
        <taxon>Taxus</taxon>
    </lineage>
</organism>
<dbReference type="EMBL" id="JAHRHJ020000002">
    <property type="protein sequence ID" value="KAH9327773.1"/>
    <property type="molecule type" value="Genomic_DNA"/>
</dbReference>
<name>A0AA38GST9_TAXCH</name>
<evidence type="ECO:0000313" key="3">
    <source>
        <dbReference type="Proteomes" id="UP000824469"/>
    </source>
</evidence>
<comment type="caution">
    <text evidence="2">The sequence shown here is derived from an EMBL/GenBank/DDBJ whole genome shotgun (WGS) entry which is preliminary data.</text>
</comment>
<dbReference type="SUPFAM" id="SSF81383">
    <property type="entry name" value="F-box domain"/>
    <property type="match status" value="1"/>
</dbReference>
<evidence type="ECO:0000259" key="1">
    <source>
        <dbReference type="SMART" id="SM00256"/>
    </source>
</evidence>
<dbReference type="Gene3D" id="2.120.10.80">
    <property type="entry name" value="Kelch-type beta propeller"/>
    <property type="match status" value="1"/>
</dbReference>
<dbReference type="InterPro" id="IPR001810">
    <property type="entry name" value="F-box_dom"/>
</dbReference>
<dbReference type="PANTHER" id="PTHR46407">
    <property type="entry name" value="OS02G0208700 PROTEIN"/>
    <property type="match status" value="1"/>
</dbReference>
<feature type="domain" description="F-box" evidence="1">
    <location>
        <begin position="7"/>
        <end position="47"/>
    </location>
</feature>
<dbReference type="InterPro" id="IPR006652">
    <property type="entry name" value="Kelch_1"/>
</dbReference>
<dbReference type="GO" id="GO:0080037">
    <property type="term" value="P:negative regulation of cytokinin-activated signaling pathway"/>
    <property type="evidence" value="ECO:0007669"/>
    <property type="project" value="InterPro"/>
</dbReference>
<protein>
    <recommendedName>
        <fullName evidence="1">F-box domain-containing protein</fullName>
    </recommendedName>
</protein>
<dbReference type="SMART" id="SM00256">
    <property type="entry name" value="FBOX"/>
    <property type="match status" value="1"/>
</dbReference>
<gene>
    <name evidence="2" type="ORF">KI387_007951</name>
</gene>
<sequence length="358" mass="40302">MEIFASLPEEVGRECLLRVSCQFHSTLRGVCKSWESVVDSPQFYDDRQKIGSSEQCICLIQALPCVDKKSQHRMPIYALTLYDPLHGLWQRKLPPFPELAHGIPLFSECVTVKNKLILIGGWHPSRWEAMKTVFVYDFSSDRWRKGADMPTVRSFFACSASSSEGLVYIAGGHDDSKNALRAAAVYDVEQDKWQGLPEMREERDECRGALVEGKFYVISGYDTQSQGRFKQSAEVFDPNSAAWISLESMWSVGGCPGSCVVFFEYLYAFHKCGVIFRYDSRGNVWKEVATLPEELDSVRGATVWRDTIFVSGTAGVCYMFHPPPLSQKHVNGSRQNWVAVDNTQNFAGIVQSAATLQI</sequence>
<dbReference type="InterPro" id="IPR044595">
    <property type="entry name" value="KMD1-4"/>
</dbReference>
<dbReference type="AlphaFoldDB" id="A0AA38GST9"/>
<keyword evidence="3" id="KW-1185">Reference proteome</keyword>
<evidence type="ECO:0000313" key="2">
    <source>
        <dbReference type="EMBL" id="KAH9327773.1"/>
    </source>
</evidence>
<dbReference type="OMA" id="KIENIWP"/>
<dbReference type="GO" id="GO:2000762">
    <property type="term" value="P:regulation of phenylpropanoid metabolic process"/>
    <property type="evidence" value="ECO:0007669"/>
    <property type="project" value="InterPro"/>
</dbReference>
<dbReference type="InterPro" id="IPR015915">
    <property type="entry name" value="Kelch-typ_b-propeller"/>
</dbReference>
<dbReference type="InterPro" id="IPR057499">
    <property type="entry name" value="Kelch_FKB95"/>
</dbReference>
<dbReference type="InterPro" id="IPR036047">
    <property type="entry name" value="F-box-like_dom_sf"/>
</dbReference>
<dbReference type="CDD" id="cd22152">
    <property type="entry name" value="F-box_AtAFR-like"/>
    <property type="match status" value="1"/>
</dbReference>
<reference evidence="2 3" key="1">
    <citation type="journal article" date="2021" name="Nat. Plants">
        <title>The Taxus genome provides insights into paclitaxel biosynthesis.</title>
        <authorList>
            <person name="Xiong X."/>
            <person name="Gou J."/>
            <person name="Liao Q."/>
            <person name="Li Y."/>
            <person name="Zhou Q."/>
            <person name="Bi G."/>
            <person name="Li C."/>
            <person name="Du R."/>
            <person name="Wang X."/>
            <person name="Sun T."/>
            <person name="Guo L."/>
            <person name="Liang H."/>
            <person name="Lu P."/>
            <person name="Wu Y."/>
            <person name="Zhang Z."/>
            <person name="Ro D.K."/>
            <person name="Shang Y."/>
            <person name="Huang S."/>
            <person name="Yan J."/>
        </authorList>
    </citation>
    <scope>NUCLEOTIDE SEQUENCE [LARGE SCALE GENOMIC DNA]</scope>
    <source>
        <strain evidence="2">Ta-2019</strain>
    </source>
</reference>